<keyword evidence="1" id="KW-0472">Membrane</keyword>
<dbReference type="EMBL" id="KB097495">
    <property type="protein sequence ID" value="ESN96106.1"/>
    <property type="molecule type" value="Genomic_DNA"/>
</dbReference>
<sequence>MRVDCANEKLFSKFVIIQQWQDSGSLNIDRQFEFAELEVYANDCLVNNGNCGTAHRCYSFKVGAATLTECVCKSGYMKTYYNDDCTSFIYPGAEKCPDNKLVCKKPSEICASMNGSYVCQCSSGYERINNVCSVPIERQVMIAFVVIAGVFLLANISLIIYICYKTRQLMKANDDADNVDYDYTGPNFNDATWTRDQKIISSKRDTMISNST</sequence>
<protein>
    <recommendedName>
        <fullName evidence="5">EGF-like domain-containing protein</fullName>
    </recommendedName>
</protein>
<accession>T1ETP5</accession>
<keyword evidence="1" id="KW-1133">Transmembrane helix</keyword>
<evidence type="ECO:0008006" key="5">
    <source>
        <dbReference type="Google" id="ProtNLM"/>
    </source>
</evidence>
<keyword evidence="4" id="KW-1185">Reference proteome</keyword>
<dbReference type="InParanoid" id="T1ETP5"/>
<dbReference type="HOGENOM" id="CLU_1300900_0_0_1"/>
<dbReference type="GeneID" id="20199945"/>
<gene>
    <name evidence="3" type="primary">20199945</name>
    <name evidence="2" type="ORF">HELRODRAFT_163134</name>
</gene>
<evidence type="ECO:0000313" key="3">
    <source>
        <dbReference type="EnsemblMetazoa" id="HelroP163134"/>
    </source>
</evidence>
<evidence type="ECO:0000256" key="1">
    <source>
        <dbReference type="SAM" id="Phobius"/>
    </source>
</evidence>
<dbReference type="RefSeq" id="XP_009025346.1">
    <property type="nucleotide sequence ID" value="XM_009027098.1"/>
</dbReference>
<evidence type="ECO:0000313" key="4">
    <source>
        <dbReference type="Proteomes" id="UP000015101"/>
    </source>
</evidence>
<dbReference type="CTD" id="20199945"/>
<dbReference type="AlphaFoldDB" id="T1ETP5"/>
<reference evidence="3" key="3">
    <citation type="submission" date="2015-06" db="UniProtKB">
        <authorList>
            <consortium name="EnsemblMetazoa"/>
        </authorList>
    </citation>
    <scope>IDENTIFICATION</scope>
</reference>
<reference evidence="2 4" key="2">
    <citation type="journal article" date="2013" name="Nature">
        <title>Insights into bilaterian evolution from three spiralian genomes.</title>
        <authorList>
            <person name="Simakov O."/>
            <person name="Marletaz F."/>
            <person name="Cho S.J."/>
            <person name="Edsinger-Gonzales E."/>
            <person name="Havlak P."/>
            <person name="Hellsten U."/>
            <person name="Kuo D.H."/>
            <person name="Larsson T."/>
            <person name="Lv J."/>
            <person name="Arendt D."/>
            <person name="Savage R."/>
            <person name="Osoegawa K."/>
            <person name="de Jong P."/>
            <person name="Grimwood J."/>
            <person name="Chapman J.A."/>
            <person name="Shapiro H."/>
            <person name="Aerts A."/>
            <person name="Otillar R.P."/>
            <person name="Terry A.Y."/>
            <person name="Boore J.L."/>
            <person name="Grigoriev I.V."/>
            <person name="Lindberg D.R."/>
            <person name="Seaver E.C."/>
            <person name="Weisblat D.A."/>
            <person name="Putnam N.H."/>
            <person name="Rokhsar D.S."/>
        </authorList>
    </citation>
    <scope>NUCLEOTIDE SEQUENCE</scope>
</reference>
<organism evidence="3 4">
    <name type="scientific">Helobdella robusta</name>
    <name type="common">Californian leech</name>
    <dbReference type="NCBI Taxonomy" id="6412"/>
    <lineage>
        <taxon>Eukaryota</taxon>
        <taxon>Metazoa</taxon>
        <taxon>Spiralia</taxon>
        <taxon>Lophotrochozoa</taxon>
        <taxon>Annelida</taxon>
        <taxon>Clitellata</taxon>
        <taxon>Hirudinea</taxon>
        <taxon>Rhynchobdellida</taxon>
        <taxon>Glossiphoniidae</taxon>
        <taxon>Helobdella</taxon>
    </lineage>
</organism>
<dbReference type="SUPFAM" id="SSF57184">
    <property type="entry name" value="Growth factor receptor domain"/>
    <property type="match status" value="1"/>
</dbReference>
<dbReference type="EMBL" id="AMQM01001301">
    <property type="status" value="NOT_ANNOTATED_CDS"/>
    <property type="molecule type" value="Genomic_DNA"/>
</dbReference>
<proteinExistence type="predicted"/>
<keyword evidence="1" id="KW-0812">Transmembrane</keyword>
<evidence type="ECO:0000313" key="2">
    <source>
        <dbReference type="EMBL" id="ESN96106.1"/>
    </source>
</evidence>
<dbReference type="InterPro" id="IPR009030">
    <property type="entry name" value="Growth_fac_rcpt_cys_sf"/>
</dbReference>
<dbReference type="KEGG" id="hro:HELRODRAFT_163134"/>
<feature type="transmembrane region" description="Helical" evidence="1">
    <location>
        <begin position="140"/>
        <end position="164"/>
    </location>
</feature>
<reference evidence="4" key="1">
    <citation type="submission" date="2012-12" db="EMBL/GenBank/DDBJ databases">
        <authorList>
            <person name="Hellsten U."/>
            <person name="Grimwood J."/>
            <person name="Chapman J.A."/>
            <person name="Shapiro H."/>
            <person name="Aerts A."/>
            <person name="Otillar R.P."/>
            <person name="Terry A.Y."/>
            <person name="Boore J.L."/>
            <person name="Simakov O."/>
            <person name="Marletaz F."/>
            <person name="Cho S.-J."/>
            <person name="Edsinger-Gonzales E."/>
            <person name="Havlak P."/>
            <person name="Kuo D.-H."/>
            <person name="Larsson T."/>
            <person name="Lv J."/>
            <person name="Arendt D."/>
            <person name="Savage R."/>
            <person name="Osoegawa K."/>
            <person name="de Jong P."/>
            <person name="Lindberg D.R."/>
            <person name="Seaver E.C."/>
            <person name="Weisblat D.A."/>
            <person name="Putnam N.H."/>
            <person name="Grigoriev I.V."/>
            <person name="Rokhsar D.S."/>
        </authorList>
    </citation>
    <scope>NUCLEOTIDE SEQUENCE</scope>
</reference>
<dbReference type="Proteomes" id="UP000015101">
    <property type="component" value="Unassembled WGS sequence"/>
</dbReference>
<dbReference type="EnsemblMetazoa" id="HelroT163134">
    <property type="protein sequence ID" value="HelroP163134"/>
    <property type="gene ID" value="HelroG163134"/>
</dbReference>
<dbReference type="Gene3D" id="2.90.20.10">
    <property type="entry name" value="Plasmodium vivax P25 domain"/>
    <property type="match status" value="1"/>
</dbReference>
<name>T1ETP5_HELRO</name>